<evidence type="ECO:0000313" key="7">
    <source>
        <dbReference type="Proteomes" id="UP000614469"/>
    </source>
</evidence>
<dbReference type="SUPFAM" id="SSF46689">
    <property type="entry name" value="Homeodomain-like"/>
    <property type="match status" value="1"/>
</dbReference>
<evidence type="ECO:0000256" key="2">
    <source>
        <dbReference type="ARBA" id="ARBA00023125"/>
    </source>
</evidence>
<dbReference type="SUPFAM" id="SSF48498">
    <property type="entry name" value="Tetracyclin repressor-like, C-terminal domain"/>
    <property type="match status" value="1"/>
</dbReference>
<evidence type="ECO:0000256" key="4">
    <source>
        <dbReference type="PROSITE-ProRule" id="PRU00335"/>
    </source>
</evidence>
<dbReference type="GO" id="GO:0000976">
    <property type="term" value="F:transcription cis-regulatory region binding"/>
    <property type="evidence" value="ECO:0007669"/>
    <property type="project" value="TreeGrafter"/>
</dbReference>
<keyword evidence="2 4" id="KW-0238">DNA-binding</keyword>
<dbReference type="InterPro" id="IPR036271">
    <property type="entry name" value="Tet_transcr_reg_TetR-rel_C_sf"/>
</dbReference>
<gene>
    <name evidence="6" type="ORF">H8E29_15270</name>
</gene>
<evidence type="ECO:0000256" key="1">
    <source>
        <dbReference type="ARBA" id="ARBA00023015"/>
    </source>
</evidence>
<dbReference type="InterPro" id="IPR050109">
    <property type="entry name" value="HTH-type_TetR-like_transc_reg"/>
</dbReference>
<feature type="domain" description="HTH tetR-type" evidence="5">
    <location>
        <begin position="9"/>
        <end position="69"/>
    </location>
</feature>
<dbReference type="PROSITE" id="PS50977">
    <property type="entry name" value="HTH_TETR_2"/>
    <property type="match status" value="1"/>
</dbReference>
<protein>
    <submittedName>
        <fullName evidence="6">TetR/AcrR family transcriptional regulator</fullName>
    </submittedName>
</protein>
<keyword evidence="1" id="KW-0805">Transcription regulation</keyword>
<dbReference type="InterPro" id="IPR001647">
    <property type="entry name" value="HTH_TetR"/>
</dbReference>
<dbReference type="PANTHER" id="PTHR30055:SF211">
    <property type="entry name" value="TRANSCRIPTIONAL REGULATOR, TETR FAMILY"/>
    <property type="match status" value="1"/>
</dbReference>
<dbReference type="Proteomes" id="UP000614469">
    <property type="component" value="Unassembled WGS sequence"/>
</dbReference>
<dbReference type="AlphaFoldDB" id="A0A8J6NJ52"/>
<dbReference type="Gene3D" id="1.10.10.60">
    <property type="entry name" value="Homeodomain-like"/>
    <property type="match status" value="1"/>
</dbReference>
<evidence type="ECO:0000313" key="6">
    <source>
        <dbReference type="EMBL" id="MBC8336621.1"/>
    </source>
</evidence>
<organism evidence="6 7">
    <name type="scientific">Candidatus Desulfolinea nitratireducens</name>
    <dbReference type="NCBI Taxonomy" id="2841698"/>
    <lineage>
        <taxon>Bacteria</taxon>
        <taxon>Bacillati</taxon>
        <taxon>Chloroflexota</taxon>
        <taxon>Anaerolineae</taxon>
        <taxon>Anaerolineales</taxon>
        <taxon>Anaerolineales incertae sedis</taxon>
        <taxon>Candidatus Desulfolinea</taxon>
    </lineage>
</organism>
<feature type="DNA-binding region" description="H-T-H motif" evidence="4">
    <location>
        <begin position="32"/>
        <end position="51"/>
    </location>
</feature>
<dbReference type="GO" id="GO:0045892">
    <property type="term" value="P:negative regulation of DNA-templated transcription"/>
    <property type="evidence" value="ECO:0007669"/>
    <property type="project" value="UniProtKB-ARBA"/>
</dbReference>
<dbReference type="Gene3D" id="1.10.357.10">
    <property type="entry name" value="Tetracycline Repressor, domain 2"/>
    <property type="match status" value="1"/>
</dbReference>
<dbReference type="Pfam" id="PF00440">
    <property type="entry name" value="TetR_N"/>
    <property type="match status" value="1"/>
</dbReference>
<dbReference type="EMBL" id="JACNJN010000178">
    <property type="protein sequence ID" value="MBC8336621.1"/>
    <property type="molecule type" value="Genomic_DNA"/>
</dbReference>
<reference evidence="6 7" key="1">
    <citation type="submission" date="2020-08" db="EMBL/GenBank/DDBJ databases">
        <title>Bridging the membrane lipid divide: bacteria of the FCB group superphylum have the potential to synthesize archaeal ether lipids.</title>
        <authorList>
            <person name="Villanueva L."/>
            <person name="Von Meijenfeldt F.A.B."/>
            <person name="Westbye A.B."/>
            <person name="Yadav S."/>
            <person name="Hopmans E.C."/>
            <person name="Dutilh B.E."/>
            <person name="Sinninghe Damste J.S."/>
        </authorList>
    </citation>
    <scope>NUCLEOTIDE SEQUENCE [LARGE SCALE GENOMIC DNA]</scope>
    <source>
        <strain evidence="6">NIOZ-UU36</strain>
    </source>
</reference>
<evidence type="ECO:0000259" key="5">
    <source>
        <dbReference type="PROSITE" id="PS50977"/>
    </source>
</evidence>
<dbReference type="FunFam" id="1.10.10.60:FF:000141">
    <property type="entry name" value="TetR family transcriptional regulator"/>
    <property type="match status" value="1"/>
</dbReference>
<comment type="caution">
    <text evidence="6">The sequence shown here is derived from an EMBL/GenBank/DDBJ whole genome shotgun (WGS) entry which is preliminary data.</text>
</comment>
<proteinExistence type="predicted"/>
<accession>A0A8J6NJ52</accession>
<sequence length="198" mass="22624">MSPKPDVSEERKEQITEAATNVFVRQGFDKARMDDIAAEANLSKGTLYLYFKSKDAIIKHLLDNLFERELSGLQPLKDDPRPASEKLSIFIEQLISDMQNWTRLMPIMYEFLGRLFRQSVVQKAFKTYLRSYLDLIVPIIQQGIDTGDFNANNAEDVAITIGAIFEGTILLWVYDSEIIDFDKHLHSGMDLLMDGLKA</sequence>
<dbReference type="PANTHER" id="PTHR30055">
    <property type="entry name" value="HTH-TYPE TRANSCRIPTIONAL REGULATOR RUTR"/>
    <property type="match status" value="1"/>
</dbReference>
<dbReference type="InterPro" id="IPR009057">
    <property type="entry name" value="Homeodomain-like_sf"/>
</dbReference>
<evidence type="ECO:0000256" key="3">
    <source>
        <dbReference type="ARBA" id="ARBA00023163"/>
    </source>
</evidence>
<dbReference type="PRINTS" id="PR00455">
    <property type="entry name" value="HTHTETR"/>
</dbReference>
<keyword evidence="3" id="KW-0804">Transcription</keyword>
<name>A0A8J6NJ52_9CHLR</name>
<dbReference type="GO" id="GO:0003700">
    <property type="term" value="F:DNA-binding transcription factor activity"/>
    <property type="evidence" value="ECO:0007669"/>
    <property type="project" value="TreeGrafter"/>
</dbReference>